<accession>A0ABV4NI49</accession>
<evidence type="ECO:0000313" key="4">
    <source>
        <dbReference type="Proteomes" id="UP001569414"/>
    </source>
</evidence>
<sequence length="263" mass="28479">MTFDQLLLEWQTDRGATTVPSGWSQGRATFGGLIAAMLYEKMAAQVVGESSLRSLTLSFVSPVGASAVQLDAQVLRAGRSVTQAQGHLLQEGAVMLAGLASFGCGRESSVKVDTPAAPEFAAPEQCLALPYIEGVVPEFTQKYDYRIARGQLPFSGTEERHLGGWVRFNDGSDGTVGISHLLALIDAWPPATLAMLKAPAPASSLTWTVELMEPLPQRRASDWWQYLAEVEQAEDGYAVIQARLWDRHGKLAALSRQMVTIFG</sequence>
<dbReference type="Pfam" id="PF20789">
    <property type="entry name" value="4HBT_3C"/>
    <property type="match status" value="1"/>
</dbReference>
<evidence type="ECO:0000259" key="1">
    <source>
        <dbReference type="Pfam" id="PF13622"/>
    </source>
</evidence>
<proteinExistence type="predicted"/>
<feature type="domain" description="Acyl-CoA thioesterase-like N-terminal HotDog" evidence="1">
    <location>
        <begin position="20"/>
        <end position="103"/>
    </location>
</feature>
<evidence type="ECO:0000259" key="2">
    <source>
        <dbReference type="Pfam" id="PF20789"/>
    </source>
</evidence>
<dbReference type="InterPro" id="IPR042171">
    <property type="entry name" value="Acyl-CoA_hotdog"/>
</dbReference>
<dbReference type="RefSeq" id="WP_371842213.1">
    <property type="nucleotide sequence ID" value="NZ_JBGMEL010000001.1"/>
</dbReference>
<dbReference type="InterPro" id="IPR029069">
    <property type="entry name" value="HotDog_dom_sf"/>
</dbReference>
<feature type="domain" description="Acyl-CoA thioesterase-like C-terminal" evidence="2">
    <location>
        <begin position="123"/>
        <end position="260"/>
    </location>
</feature>
<dbReference type="SUPFAM" id="SSF54637">
    <property type="entry name" value="Thioesterase/thiol ester dehydrase-isomerase"/>
    <property type="match status" value="2"/>
</dbReference>
<gene>
    <name evidence="3" type="ORF">ACCI51_00490</name>
</gene>
<keyword evidence="4" id="KW-1185">Reference proteome</keyword>
<dbReference type="InterPro" id="IPR052389">
    <property type="entry name" value="Sec_Metab_Biosynth-Assoc"/>
</dbReference>
<dbReference type="PANTHER" id="PTHR38110:SF1">
    <property type="entry name" value="THIOESTERASE DOMAIN-CONTAINING PROTEIN"/>
    <property type="match status" value="1"/>
</dbReference>
<dbReference type="Gene3D" id="2.40.160.210">
    <property type="entry name" value="Acyl-CoA thioesterase, double hotdog domain"/>
    <property type="match status" value="1"/>
</dbReference>
<dbReference type="EMBL" id="JBGMEL010000001">
    <property type="protein sequence ID" value="MFA0789005.1"/>
    <property type="molecule type" value="Genomic_DNA"/>
</dbReference>
<dbReference type="Pfam" id="PF13622">
    <property type="entry name" value="4HBT_3"/>
    <property type="match status" value="1"/>
</dbReference>
<comment type="caution">
    <text evidence="3">The sequence shown here is derived from an EMBL/GenBank/DDBJ whole genome shotgun (WGS) entry which is preliminary data.</text>
</comment>
<dbReference type="PANTHER" id="PTHR38110">
    <property type="entry name" value="CHROMOSOME 23, WHOLE GENOME SHOTGUN SEQUENCE"/>
    <property type="match status" value="1"/>
</dbReference>
<evidence type="ECO:0000313" key="3">
    <source>
        <dbReference type="EMBL" id="MFA0789005.1"/>
    </source>
</evidence>
<organism evidence="3 4">
    <name type="scientific">Microbulbifer echini</name>
    <dbReference type="NCBI Taxonomy" id="1529067"/>
    <lineage>
        <taxon>Bacteria</taxon>
        <taxon>Pseudomonadati</taxon>
        <taxon>Pseudomonadota</taxon>
        <taxon>Gammaproteobacteria</taxon>
        <taxon>Cellvibrionales</taxon>
        <taxon>Microbulbiferaceae</taxon>
        <taxon>Microbulbifer</taxon>
    </lineage>
</organism>
<name>A0ABV4NI49_9GAMM</name>
<dbReference type="Proteomes" id="UP001569414">
    <property type="component" value="Unassembled WGS sequence"/>
</dbReference>
<protein>
    <submittedName>
        <fullName evidence="3">Acyl-CoA thioesterase</fullName>
    </submittedName>
</protein>
<dbReference type="InterPro" id="IPR049450">
    <property type="entry name" value="ACOT8-like_C"/>
</dbReference>
<dbReference type="InterPro" id="IPR049449">
    <property type="entry name" value="TesB_ACOT8-like_N"/>
</dbReference>
<reference evidence="3 4" key="1">
    <citation type="submission" date="2024-08" db="EMBL/GenBank/DDBJ databases">
        <authorList>
            <person name="Ishaq N."/>
        </authorList>
    </citation>
    <scope>NUCLEOTIDE SEQUENCE [LARGE SCALE GENOMIC DNA]</scope>
    <source>
        <strain evidence="3 4">JCM 30400</strain>
    </source>
</reference>